<dbReference type="EMBL" id="JABRWJ010000008">
    <property type="protein sequence ID" value="NRF70283.1"/>
    <property type="molecule type" value="Genomic_DNA"/>
</dbReference>
<proteinExistence type="predicted"/>
<dbReference type="InterPro" id="IPR014710">
    <property type="entry name" value="RmlC-like_jellyroll"/>
</dbReference>
<dbReference type="Pfam" id="PF00027">
    <property type="entry name" value="cNMP_binding"/>
    <property type="match status" value="1"/>
</dbReference>
<gene>
    <name evidence="2" type="ORF">HLB44_25060</name>
</gene>
<sequence length="225" mass="23815">MSRSTTRPPLAHAGAATPLSAPDRQAVLAIASALAPLEAGAFDPLLQAITVQQLPAGDTLLRAGEPGAREFFVLDGVLRSWVGDAAGREVTLAFHVGPGVLTPAIGRVVDGCSRVHCQALTAVRVAGFEASALVACMLRDPTVQRWGDAVLRAELMRRADREWALAALPAAQRLQQFRQQFPGLEARIAQHHIASYLGITPVSLSRLRAQERAASGRPGRSAGRA</sequence>
<accession>A0ABX2ENT4</accession>
<evidence type="ECO:0000313" key="2">
    <source>
        <dbReference type="EMBL" id="NRF70283.1"/>
    </source>
</evidence>
<dbReference type="InterPro" id="IPR000595">
    <property type="entry name" value="cNMP-bd_dom"/>
</dbReference>
<feature type="domain" description="Cyclic nucleotide-binding" evidence="1">
    <location>
        <begin position="33"/>
        <end position="79"/>
    </location>
</feature>
<name>A0ABX2ENT4_9BURK</name>
<dbReference type="Gene3D" id="2.60.120.10">
    <property type="entry name" value="Jelly Rolls"/>
    <property type="match status" value="1"/>
</dbReference>
<dbReference type="SUPFAM" id="SSF51206">
    <property type="entry name" value="cAMP-binding domain-like"/>
    <property type="match status" value="1"/>
</dbReference>
<dbReference type="PROSITE" id="PS50042">
    <property type="entry name" value="CNMP_BINDING_3"/>
    <property type="match status" value="1"/>
</dbReference>
<dbReference type="InterPro" id="IPR018490">
    <property type="entry name" value="cNMP-bd_dom_sf"/>
</dbReference>
<dbReference type="CDD" id="cd00038">
    <property type="entry name" value="CAP_ED"/>
    <property type="match status" value="1"/>
</dbReference>
<reference evidence="2 3" key="1">
    <citation type="submission" date="2020-05" db="EMBL/GenBank/DDBJ databases">
        <title>Aquincola sp. isolate from soil.</title>
        <authorList>
            <person name="Han J."/>
            <person name="Kim D.-U."/>
        </authorList>
    </citation>
    <scope>NUCLEOTIDE SEQUENCE [LARGE SCALE GENOMIC DNA]</scope>
    <source>
        <strain evidence="2 3">S2</strain>
    </source>
</reference>
<evidence type="ECO:0000313" key="3">
    <source>
        <dbReference type="Proteomes" id="UP000737171"/>
    </source>
</evidence>
<dbReference type="Proteomes" id="UP000737171">
    <property type="component" value="Unassembled WGS sequence"/>
</dbReference>
<evidence type="ECO:0000259" key="1">
    <source>
        <dbReference type="PROSITE" id="PS50042"/>
    </source>
</evidence>
<dbReference type="RefSeq" id="WP_173129011.1">
    <property type="nucleotide sequence ID" value="NZ_JABRWJ010000008.1"/>
</dbReference>
<keyword evidence="3" id="KW-1185">Reference proteome</keyword>
<protein>
    <submittedName>
        <fullName evidence="2">Crp/Fnr family transcriptional regulator</fullName>
    </submittedName>
</protein>
<comment type="caution">
    <text evidence="2">The sequence shown here is derived from an EMBL/GenBank/DDBJ whole genome shotgun (WGS) entry which is preliminary data.</text>
</comment>
<organism evidence="2 3">
    <name type="scientific">Pseudaquabacterium terrae</name>
    <dbReference type="NCBI Taxonomy" id="2732868"/>
    <lineage>
        <taxon>Bacteria</taxon>
        <taxon>Pseudomonadati</taxon>
        <taxon>Pseudomonadota</taxon>
        <taxon>Betaproteobacteria</taxon>
        <taxon>Burkholderiales</taxon>
        <taxon>Sphaerotilaceae</taxon>
        <taxon>Pseudaquabacterium</taxon>
    </lineage>
</organism>